<organism evidence="1 2">
    <name type="scientific">Elysia crispata</name>
    <name type="common">lettuce slug</name>
    <dbReference type="NCBI Taxonomy" id="231223"/>
    <lineage>
        <taxon>Eukaryota</taxon>
        <taxon>Metazoa</taxon>
        <taxon>Spiralia</taxon>
        <taxon>Lophotrochozoa</taxon>
        <taxon>Mollusca</taxon>
        <taxon>Gastropoda</taxon>
        <taxon>Heterobranchia</taxon>
        <taxon>Euthyneura</taxon>
        <taxon>Panpulmonata</taxon>
        <taxon>Sacoglossa</taxon>
        <taxon>Placobranchoidea</taxon>
        <taxon>Plakobranchidae</taxon>
        <taxon>Elysia</taxon>
    </lineage>
</organism>
<accession>A0AAE1DQZ1</accession>
<dbReference type="AlphaFoldDB" id="A0AAE1DQZ1"/>
<gene>
    <name evidence="1" type="ORF">RRG08_000080</name>
</gene>
<sequence length="77" mass="8971">MMCQRFLYNRHGFQQEKDLMGNRTMTNRRRYGKKNGELGPGADTNEDIREVLVRQLVGLALTKPTWCPAWREATVLC</sequence>
<evidence type="ECO:0000313" key="2">
    <source>
        <dbReference type="Proteomes" id="UP001283361"/>
    </source>
</evidence>
<dbReference type="Proteomes" id="UP001283361">
    <property type="component" value="Unassembled WGS sequence"/>
</dbReference>
<comment type="caution">
    <text evidence="1">The sequence shown here is derived from an EMBL/GenBank/DDBJ whole genome shotgun (WGS) entry which is preliminary data.</text>
</comment>
<protein>
    <submittedName>
        <fullName evidence="1">Uncharacterized protein</fullName>
    </submittedName>
</protein>
<keyword evidence="2" id="KW-1185">Reference proteome</keyword>
<dbReference type="EMBL" id="JAWDGP010002823">
    <property type="protein sequence ID" value="KAK3779609.1"/>
    <property type="molecule type" value="Genomic_DNA"/>
</dbReference>
<evidence type="ECO:0000313" key="1">
    <source>
        <dbReference type="EMBL" id="KAK3779609.1"/>
    </source>
</evidence>
<name>A0AAE1DQZ1_9GAST</name>
<proteinExistence type="predicted"/>
<reference evidence="1" key="1">
    <citation type="journal article" date="2023" name="G3 (Bethesda)">
        <title>A reference genome for the long-term kleptoplast-retaining sea slug Elysia crispata morphotype clarki.</title>
        <authorList>
            <person name="Eastman K.E."/>
            <person name="Pendleton A.L."/>
            <person name="Shaikh M.A."/>
            <person name="Suttiyut T."/>
            <person name="Ogas R."/>
            <person name="Tomko P."/>
            <person name="Gavelis G."/>
            <person name="Widhalm J.R."/>
            <person name="Wisecaver J.H."/>
        </authorList>
    </citation>
    <scope>NUCLEOTIDE SEQUENCE</scope>
    <source>
        <strain evidence="1">ECLA1</strain>
    </source>
</reference>